<feature type="transmembrane region" description="Helical" evidence="2">
    <location>
        <begin position="93"/>
        <end position="114"/>
    </location>
</feature>
<keyword evidence="2" id="KW-1133">Transmembrane helix</keyword>
<name>A0A9P0KV61_ACAOB</name>
<organism evidence="3 4">
    <name type="scientific">Acanthoscelides obtectus</name>
    <name type="common">Bean weevil</name>
    <name type="synonym">Bruchus obtectus</name>
    <dbReference type="NCBI Taxonomy" id="200917"/>
    <lineage>
        <taxon>Eukaryota</taxon>
        <taxon>Metazoa</taxon>
        <taxon>Ecdysozoa</taxon>
        <taxon>Arthropoda</taxon>
        <taxon>Hexapoda</taxon>
        <taxon>Insecta</taxon>
        <taxon>Pterygota</taxon>
        <taxon>Neoptera</taxon>
        <taxon>Endopterygota</taxon>
        <taxon>Coleoptera</taxon>
        <taxon>Polyphaga</taxon>
        <taxon>Cucujiformia</taxon>
        <taxon>Chrysomeloidea</taxon>
        <taxon>Chrysomelidae</taxon>
        <taxon>Bruchinae</taxon>
        <taxon>Bruchini</taxon>
        <taxon>Acanthoscelides</taxon>
    </lineage>
</organism>
<feature type="compositionally biased region" description="Basic and acidic residues" evidence="1">
    <location>
        <begin position="18"/>
        <end position="36"/>
    </location>
</feature>
<evidence type="ECO:0000313" key="4">
    <source>
        <dbReference type="Proteomes" id="UP001152888"/>
    </source>
</evidence>
<dbReference type="AlphaFoldDB" id="A0A9P0KV61"/>
<sequence>MRIEKDSTCTNCWEQEETSSHILEKSVEESNTDKAGQDVTPLNLDFGEEKRRSTTVNSITAQSMPPSSHRQTTPVAISAASSGWWPITSPQQLYQVVPVIVRIVLVCLISLLSMGSIEERLPKMTFWSPWMR</sequence>
<dbReference type="Proteomes" id="UP001152888">
    <property type="component" value="Unassembled WGS sequence"/>
</dbReference>
<keyword evidence="2" id="KW-0812">Transmembrane</keyword>
<keyword evidence="2" id="KW-0472">Membrane</keyword>
<evidence type="ECO:0000256" key="1">
    <source>
        <dbReference type="SAM" id="MobiDB-lite"/>
    </source>
</evidence>
<dbReference type="EMBL" id="CAKOFQ010006942">
    <property type="protein sequence ID" value="CAH1983610.1"/>
    <property type="molecule type" value="Genomic_DNA"/>
</dbReference>
<protein>
    <submittedName>
        <fullName evidence="3">Uncharacterized protein</fullName>
    </submittedName>
</protein>
<comment type="caution">
    <text evidence="3">The sequence shown here is derived from an EMBL/GenBank/DDBJ whole genome shotgun (WGS) entry which is preliminary data.</text>
</comment>
<evidence type="ECO:0000313" key="3">
    <source>
        <dbReference type="EMBL" id="CAH1983610.1"/>
    </source>
</evidence>
<keyword evidence="4" id="KW-1185">Reference proteome</keyword>
<accession>A0A9P0KV61</accession>
<feature type="compositionally biased region" description="Polar residues" evidence="1">
    <location>
        <begin position="54"/>
        <end position="75"/>
    </location>
</feature>
<gene>
    <name evidence="3" type="ORF">ACAOBT_LOCUS15644</name>
</gene>
<feature type="region of interest" description="Disordered" evidence="1">
    <location>
        <begin position="1"/>
        <end position="75"/>
    </location>
</feature>
<dbReference type="OrthoDB" id="432483at2759"/>
<evidence type="ECO:0000256" key="2">
    <source>
        <dbReference type="SAM" id="Phobius"/>
    </source>
</evidence>
<reference evidence="3" key="1">
    <citation type="submission" date="2022-03" db="EMBL/GenBank/DDBJ databases">
        <authorList>
            <person name="Sayadi A."/>
        </authorList>
    </citation>
    <scope>NUCLEOTIDE SEQUENCE</scope>
</reference>
<proteinExistence type="predicted"/>